<dbReference type="AlphaFoldDB" id="A0A6H1ZYQ9"/>
<gene>
    <name evidence="1" type="ORF">TM448A02832_0005</name>
    <name evidence="2" type="ORF">TM448B01937_0004</name>
</gene>
<protein>
    <submittedName>
        <fullName evidence="1">Uncharacterized protein</fullName>
    </submittedName>
</protein>
<evidence type="ECO:0000313" key="2">
    <source>
        <dbReference type="EMBL" id="QJI00386.1"/>
    </source>
</evidence>
<dbReference type="EMBL" id="MT144848">
    <property type="protein sequence ID" value="QJI00386.1"/>
    <property type="molecule type" value="Genomic_DNA"/>
</dbReference>
<reference evidence="1" key="1">
    <citation type="submission" date="2020-03" db="EMBL/GenBank/DDBJ databases">
        <title>The deep terrestrial virosphere.</title>
        <authorList>
            <person name="Holmfeldt K."/>
            <person name="Nilsson E."/>
            <person name="Simone D."/>
            <person name="Lopez-Fernandez M."/>
            <person name="Wu X."/>
            <person name="de Brujin I."/>
            <person name="Lundin D."/>
            <person name="Andersson A."/>
            <person name="Bertilsson S."/>
            <person name="Dopson M."/>
        </authorList>
    </citation>
    <scope>NUCLEOTIDE SEQUENCE</scope>
    <source>
        <strain evidence="1">TM448A02832</strain>
        <strain evidence="2">TM448B01937</strain>
    </source>
</reference>
<name>A0A6H1ZYQ9_9ZZZZ</name>
<organism evidence="1">
    <name type="scientific">viral metagenome</name>
    <dbReference type="NCBI Taxonomy" id="1070528"/>
    <lineage>
        <taxon>unclassified sequences</taxon>
        <taxon>metagenomes</taxon>
        <taxon>organismal metagenomes</taxon>
    </lineage>
</organism>
<proteinExistence type="predicted"/>
<accession>A0A6H1ZYQ9</accession>
<evidence type="ECO:0000313" key="1">
    <source>
        <dbReference type="EMBL" id="QJA52592.1"/>
    </source>
</evidence>
<dbReference type="EMBL" id="MT144352">
    <property type="protein sequence ID" value="QJA52592.1"/>
    <property type="molecule type" value="Genomic_DNA"/>
</dbReference>
<sequence>MAAESKALFEGGSSSVLFTDRRDFYIEPYVVKELWSDDAPFLTFVSNMRQKFDLKDPMFKM</sequence>